<dbReference type="InterPro" id="IPR001094">
    <property type="entry name" value="Flavdoxin-like"/>
</dbReference>
<dbReference type="eggNOG" id="COG0369">
    <property type="taxonomic scope" value="Bacteria"/>
</dbReference>
<evidence type="ECO:0000256" key="4">
    <source>
        <dbReference type="ARBA" id="ARBA00023192"/>
    </source>
</evidence>
<evidence type="ECO:0000259" key="6">
    <source>
        <dbReference type="PROSITE" id="PS51384"/>
    </source>
</evidence>
<protein>
    <submittedName>
        <fullName evidence="7">Sulfite reductase subunit alpha</fullName>
        <ecNumber evidence="7">1.8.1.2</ecNumber>
    </submittedName>
</protein>
<dbReference type="Proteomes" id="UP000029082">
    <property type="component" value="Unassembled WGS sequence"/>
</dbReference>
<dbReference type="InterPro" id="IPR017927">
    <property type="entry name" value="FAD-bd_FR_type"/>
</dbReference>
<dbReference type="SUPFAM" id="SSF52343">
    <property type="entry name" value="Ferredoxin reductase-like, C-terminal NADP-linked domain"/>
    <property type="match status" value="1"/>
</dbReference>
<organism evidence="7 8">
    <name type="scientific">Bifidobacterium mongoliense DSM 21395</name>
    <dbReference type="NCBI Taxonomy" id="1437603"/>
    <lineage>
        <taxon>Bacteria</taxon>
        <taxon>Bacillati</taxon>
        <taxon>Actinomycetota</taxon>
        <taxon>Actinomycetes</taxon>
        <taxon>Bifidobacteriales</taxon>
        <taxon>Bifidobacteriaceae</taxon>
        <taxon>Bifidobacterium</taxon>
    </lineage>
</organism>
<dbReference type="OrthoDB" id="7376058at2"/>
<dbReference type="GO" id="GO:0050660">
    <property type="term" value="F:flavin adenine dinucleotide binding"/>
    <property type="evidence" value="ECO:0007669"/>
    <property type="project" value="TreeGrafter"/>
</dbReference>
<dbReference type="SUPFAM" id="SSF63380">
    <property type="entry name" value="Riboflavin synthase domain-like"/>
    <property type="match status" value="1"/>
</dbReference>
<keyword evidence="4" id="KW-0198">Cysteine biosynthesis</keyword>
<proteinExistence type="predicted"/>
<keyword evidence="2" id="KW-0285">Flavoprotein</keyword>
<sequence length="576" mass="62692">MLLSRRITVLSASETGNSREVAEWLRDALEPLCDTVRLVDAFDYPASSLPDEDLLFMVTSTQGEGEPPMEAEELYDDVMGEAAPRMDGVEFAVLGLGDSAYGVNFNRMARWFDARYAELGAHRLMPHRECDLDYEATAERWIGDVVAALGAKPGESSQVSGNVVSPGASEDAYTLVGRTLLSSPDCAKQVYRIRLAAAHAIEYEPGDMMAVRYRNDDETVRRVLDAAFRGANDAGSDVVTRNGTRDATCEAATRDAARNADPALFDKLAEALRDRDITNTSPSLIARYASISGNETVRAAVGDPLFLERYACANPPEALFHDFPGTATMADALDIFTGSSRRLYSISNAQPTPVAGDNCGGDQGVTVAEVWPDVGAEGAHLVDLTVTRVTHELDGRTLVGACTGYLTGLPIGSRISADIVSNPRFHFPTDRMADVIMIALGSAIAPYRAFLQQRAYDHASGRAWLMVGNRHPRQDALYREELRRCRDTGLLTRLDVAWSRDEQDPQHVQDLITAAASDLWRWIESGASVFICGHGGTAVASIMAAVSAVVEDQGHMSSDEAHRYMADLERSGRLRH</sequence>
<dbReference type="PRINTS" id="PR00371">
    <property type="entry name" value="FPNCR"/>
</dbReference>
<keyword evidence="7" id="KW-0560">Oxidoreductase</keyword>
<evidence type="ECO:0000256" key="1">
    <source>
        <dbReference type="ARBA" id="ARBA00001917"/>
    </source>
</evidence>
<dbReference type="EC" id="1.8.1.2" evidence="7"/>
<dbReference type="SUPFAM" id="SSF52218">
    <property type="entry name" value="Flavoproteins"/>
    <property type="match status" value="1"/>
</dbReference>
<dbReference type="STRING" id="1437603.GCA_000771525_01791"/>
<dbReference type="PANTHER" id="PTHR19384">
    <property type="entry name" value="NITRIC OXIDE SYNTHASE-RELATED"/>
    <property type="match status" value="1"/>
</dbReference>
<dbReference type="InterPro" id="IPR001433">
    <property type="entry name" value="OxRdtase_FAD/NAD-bd"/>
</dbReference>
<dbReference type="GeneID" id="93094801"/>
<comment type="cofactor">
    <cofactor evidence="1">
        <name>FMN</name>
        <dbReference type="ChEBI" id="CHEBI:58210"/>
    </cofactor>
</comment>
<dbReference type="GO" id="GO:0019344">
    <property type="term" value="P:cysteine biosynthetic process"/>
    <property type="evidence" value="ECO:0007669"/>
    <property type="project" value="UniProtKB-KW"/>
</dbReference>
<feature type="domain" description="FAD-binding FR-type" evidence="6">
    <location>
        <begin position="168"/>
        <end position="428"/>
    </location>
</feature>
<dbReference type="InterPro" id="IPR039261">
    <property type="entry name" value="FNR_nucleotide-bd"/>
</dbReference>
<dbReference type="PRINTS" id="PR00369">
    <property type="entry name" value="FLAVODOXIN"/>
</dbReference>
<dbReference type="RefSeq" id="WP_033513056.1">
    <property type="nucleotide sequence ID" value="NZ_JDUO01000009.1"/>
</dbReference>
<name>A0A087C4K0_9BIFI</name>
<dbReference type="AlphaFoldDB" id="A0A087C4K0"/>
<evidence type="ECO:0000256" key="2">
    <source>
        <dbReference type="ARBA" id="ARBA00022630"/>
    </source>
</evidence>
<evidence type="ECO:0000313" key="8">
    <source>
        <dbReference type="Proteomes" id="UP000029082"/>
    </source>
</evidence>
<comment type="caution">
    <text evidence="7">The sequence shown here is derived from an EMBL/GenBank/DDBJ whole genome shotgun (WGS) entry which is preliminary data.</text>
</comment>
<dbReference type="GO" id="GO:0005829">
    <property type="term" value="C:cytosol"/>
    <property type="evidence" value="ECO:0007669"/>
    <property type="project" value="TreeGrafter"/>
</dbReference>
<keyword evidence="8" id="KW-1185">Reference proteome</keyword>
<evidence type="ECO:0000259" key="5">
    <source>
        <dbReference type="PROSITE" id="PS50902"/>
    </source>
</evidence>
<dbReference type="InterPro" id="IPR029039">
    <property type="entry name" value="Flavoprotein-like_sf"/>
</dbReference>
<reference evidence="7 8" key="1">
    <citation type="submission" date="2014-03" db="EMBL/GenBank/DDBJ databases">
        <title>Genomics of Bifidobacteria.</title>
        <authorList>
            <person name="Ventura M."/>
            <person name="Milani C."/>
            <person name="Lugli G.A."/>
        </authorList>
    </citation>
    <scope>NUCLEOTIDE SEQUENCE [LARGE SCALE GENOMIC DNA]</scope>
    <source>
        <strain evidence="7 8">DSM 21395</strain>
    </source>
</reference>
<dbReference type="GO" id="GO:0004783">
    <property type="term" value="F:sulfite reductase (NADPH) activity"/>
    <property type="evidence" value="ECO:0007669"/>
    <property type="project" value="UniProtKB-EC"/>
</dbReference>
<dbReference type="Gene3D" id="3.40.50.80">
    <property type="entry name" value="Nucleotide-binding domain of ferredoxin-NADP reductase (FNR) module"/>
    <property type="match status" value="1"/>
</dbReference>
<dbReference type="InterPro" id="IPR017938">
    <property type="entry name" value="Riboflavin_synthase-like_b-brl"/>
</dbReference>
<accession>A0A087C4K0</accession>
<dbReference type="PANTHER" id="PTHR19384:SF128">
    <property type="entry name" value="NADPH OXIDOREDUCTASE A"/>
    <property type="match status" value="1"/>
</dbReference>
<evidence type="ECO:0000313" key="7">
    <source>
        <dbReference type="EMBL" id="KFI78200.1"/>
    </source>
</evidence>
<dbReference type="PROSITE" id="PS51384">
    <property type="entry name" value="FAD_FR"/>
    <property type="match status" value="1"/>
</dbReference>
<dbReference type="Gene3D" id="3.40.50.360">
    <property type="match status" value="1"/>
</dbReference>
<feature type="domain" description="Flavodoxin-like" evidence="5">
    <location>
        <begin position="7"/>
        <end position="146"/>
    </location>
</feature>
<dbReference type="Pfam" id="PF00175">
    <property type="entry name" value="NAD_binding_1"/>
    <property type="match status" value="1"/>
</dbReference>
<keyword evidence="3" id="KW-0288">FMN</keyword>
<dbReference type="GO" id="GO:0010181">
    <property type="term" value="F:FMN binding"/>
    <property type="evidence" value="ECO:0007669"/>
    <property type="project" value="InterPro"/>
</dbReference>
<dbReference type="EMBL" id="JGZE01000004">
    <property type="protein sequence ID" value="KFI78200.1"/>
    <property type="molecule type" value="Genomic_DNA"/>
</dbReference>
<dbReference type="Pfam" id="PF00258">
    <property type="entry name" value="Flavodoxin_1"/>
    <property type="match status" value="1"/>
</dbReference>
<dbReference type="InterPro" id="IPR008254">
    <property type="entry name" value="Flavodoxin/NO_synth"/>
</dbReference>
<keyword evidence="4" id="KW-0028">Amino-acid biosynthesis</keyword>
<dbReference type="InterPro" id="IPR001709">
    <property type="entry name" value="Flavoprot_Pyr_Nucl_cyt_Rdtase"/>
</dbReference>
<dbReference type="PROSITE" id="PS50902">
    <property type="entry name" value="FLAVODOXIN_LIKE"/>
    <property type="match status" value="1"/>
</dbReference>
<gene>
    <name evidence="7" type="ORF">BMON_1464</name>
</gene>
<evidence type="ECO:0000256" key="3">
    <source>
        <dbReference type="ARBA" id="ARBA00022643"/>
    </source>
</evidence>